<name>C0NC41_AJECG</name>
<dbReference type="RefSeq" id="XP_045291712.1">
    <property type="nucleotide sequence ID" value="XM_045427737.1"/>
</dbReference>
<organism evidence="3 4">
    <name type="scientific">Ajellomyces capsulatus (strain G186AR / H82 / ATCC MYA-2454 / RMSCC 2432)</name>
    <name type="common">Darling's disease fungus</name>
    <name type="synonym">Histoplasma capsulatum</name>
    <dbReference type="NCBI Taxonomy" id="447093"/>
    <lineage>
        <taxon>Eukaryota</taxon>
        <taxon>Fungi</taxon>
        <taxon>Dikarya</taxon>
        <taxon>Ascomycota</taxon>
        <taxon>Pezizomycotina</taxon>
        <taxon>Eurotiomycetes</taxon>
        <taxon>Eurotiomycetidae</taxon>
        <taxon>Onygenales</taxon>
        <taxon>Ajellomycetaceae</taxon>
        <taxon>Histoplasma</taxon>
    </lineage>
</organism>
<proteinExistence type="predicted"/>
<accession>C0NC41</accession>
<dbReference type="HOGENOM" id="CLU_1926987_0_0_1"/>
<keyword evidence="4" id="KW-1185">Reference proteome</keyword>
<keyword evidence="2" id="KW-0472">Membrane</keyword>
<dbReference type="GeneID" id="69033704"/>
<evidence type="ECO:0000313" key="3">
    <source>
        <dbReference type="EMBL" id="EEH11232.1"/>
    </source>
</evidence>
<sequence>MATAQETGNLGPPRANKLSSGQWAPAHQLPPLHQDHSTSTTPRTSTLSNHVVNYHITFLLPRSAFLFSSIIPPPSHTPPPPFPPTTAVVAVRGFFLSPWIVATLPGKFLCLFVCFFHIRRPLLSPSINLLR</sequence>
<feature type="transmembrane region" description="Helical" evidence="2">
    <location>
        <begin position="51"/>
        <end position="71"/>
    </location>
</feature>
<dbReference type="InParanoid" id="C0NC41"/>
<feature type="region of interest" description="Disordered" evidence="1">
    <location>
        <begin position="1"/>
        <end position="45"/>
    </location>
</feature>
<dbReference type="EMBL" id="GG663363">
    <property type="protein sequence ID" value="EEH11232.1"/>
    <property type="molecule type" value="Genomic_DNA"/>
</dbReference>
<dbReference type="AlphaFoldDB" id="C0NC41"/>
<evidence type="ECO:0000256" key="1">
    <source>
        <dbReference type="SAM" id="MobiDB-lite"/>
    </source>
</evidence>
<reference evidence="3" key="1">
    <citation type="submission" date="2009-02" db="EMBL/GenBank/DDBJ databases">
        <title>The Genome Sequence of Ajellomyces capsulatus strain G186AR.</title>
        <authorList>
            <consortium name="The Broad Institute Genome Sequencing Platform"/>
            <person name="Champion M."/>
            <person name="Cuomo C."/>
            <person name="Ma L.-J."/>
            <person name="Henn M.R."/>
            <person name="Sil A."/>
            <person name="Goldman B."/>
            <person name="Young S.K."/>
            <person name="Kodira C.D."/>
            <person name="Zeng Q."/>
            <person name="Koehrsen M."/>
            <person name="Alvarado L."/>
            <person name="Berlin A."/>
            <person name="Borenstein D."/>
            <person name="Chen Z."/>
            <person name="Engels R."/>
            <person name="Freedman E."/>
            <person name="Gellesch M."/>
            <person name="Goldberg J."/>
            <person name="Griggs A."/>
            <person name="Gujja S."/>
            <person name="Heiman D."/>
            <person name="Hepburn T."/>
            <person name="Howarth C."/>
            <person name="Jen D."/>
            <person name="Larson L."/>
            <person name="Lewis B."/>
            <person name="Mehta T."/>
            <person name="Park D."/>
            <person name="Pearson M."/>
            <person name="Roberts A."/>
            <person name="Saif S."/>
            <person name="Shea T."/>
            <person name="Shenoy N."/>
            <person name="Sisk P."/>
            <person name="Stolte C."/>
            <person name="Sykes S."/>
            <person name="Walk T."/>
            <person name="White J."/>
            <person name="Yandava C."/>
            <person name="Klein B."/>
            <person name="McEwen J.G."/>
            <person name="Puccia R."/>
            <person name="Goldman G.H."/>
            <person name="Felipe M.S."/>
            <person name="Nino-Vega G."/>
            <person name="San-Blas G."/>
            <person name="Taylor J."/>
            <person name="Mendoza L."/>
            <person name="Galagan J."/>
            <person name="Nusbaum C."/>
            <person name="Birren B."/>
        </authorList>
    </citation>
    <scope>NUCLEOTIDE SEQUENCE</scope>
    <source>
        <strain evidence="3">G186AR</strain>
    </source>
</reference>
<protein>
    <submittedName>
        <fullName evidence="3">Uncharacterized protein</fullName>
    </submittedName>
</protein>
<gene>
    <name evidence="3" type="ORF">HCBG_00687</name>
</gene>
<keyword evidence="2" id="KW-1133">Transmembrane helix</keyword>
<dbReference type="Proteomes" id="UP000001631">
    <property type="component" value="Unassembled WGS sequence"/>
</dbReference>
<keyword evidence="2" id="KW-0812">Transmembrane</keyword>
<feature type="transmembrane region" description="Helical" evidence="2">
    <location>
        <begin position="91"/>
        <end position="116"/>
    </location>
</feature>
<evidence type="ECO:0000313" key="4">
    <source>
        <dbReference type="Proteomes" id="UP000001631"/>
    </source>
</evidence>
<evidence type="ECO:0000256" key="2">
    <source>
        <dbReference type="SAM" id="Phobius"/>
    </source>
</evidence>